<comment type="caution">
    <text evidence="2">The sequence shown here is derived from an EMBL/GenBank/DDBJ whole genome shotgun (WGS) entry which is preliminary data.</text>
</comment>
<organism evidence="2 3">
    <name type="scientific">Nocardia stercoris</name>
    <dbReference type="NCBI Taxonomy" id="2483361"/>
    <lineage>
        <taxon>Bacteria</taxon>
        <taxon>Bacillati</taxon>
        <taxon>Actinomycetota</taxon>
        <taxon>Actinomycetes</taxon>
        <taxon>Mycobacteriales</taxon>
        <taxon>Nocardiaceae</taxon>
        <taxon>Nocardia</taxon>
    </lineage>
</organism>
<proteinExistence type="predicted"/>
<sequence length="63" mass="5970">MATKVAKTVAASVMALSVGALLAPTASADPISSPTPSATDIGGGGSFGSVAICFPLGSVVFCI</sequence>
<dbReference type="AlphaFoldDB" id="A0A3M2LA10"/>
<feature type="chain" id="PRO_5018290460" evidence="1">
    <location>
        <begin position="29"/>
        <end position="63"/>
    </location>
</feature>
<name>A0A3M2LA10_9NOCA</name>
<dbReference type="EMBL" id="RFFH01000002">
    <property type="protein sequence ID" value="RMI34254.1"/>
    <property type="molecule type" value="Genomic_DNA"/>
</dbReference>
<evidence type="ECO:0000313" key="3">
    <source>
        <dbReference type="Proteomes" id="UP000279275"/>
    </source>
</evidence>
<evidence type="ECO:0000256" key="1">
    <source>
        <dbReference type="SAM" id="SignalP"/>
    </source>
</evidence>
<keyword evidence="3" id="KW-1185">Reference proteome</keyword>
<keyword evidence="1" id="KW-0732">Signal</keyword>
<evidence type="ECO:0000313" key="2">
    <source>
        <dbReference type="EMBL" id="RMI34254.1"/>
    </source>
</evidence>
<reference evidence="2 3" key="1">
    <citation type="submission" date="2018-10" db="EMBL/GenBank/DDBJ databases">
        <title>Isolation from cow dung.</title>
        <authorList>
            <person name="Ling L."/>
        </authorList>
    </citation>
    <scope>NUCLEOTIDE SEQUENCE [LARGE SCALE GENOMIC DNA]</scope>
    <source>
        <strain evidence="2 3">NEAU-LL90</strain>
    </source>
</reference>
<accession>A0A3M2LA10</accession>
<protein>
    <submittedName>
        <fullName evidence="2">Uncharacterized protein</fullName>
    </submittedName>
</protein>
<dbReference type="Proteomes" id="UP000279275">
    <property type="component" value="Unassembled WGS sequence"/>
</dbReference>
<gene>
    <name evidence="2" type="ORF">EBN03_07555</name>
</gene>
<feature type="signal peptide" evidence="1">
    <location>
        <begin position="1"/>
        <end position="28"/>
    </location>
</feature>